<keyword evidence="2" id="KW-0067">ATP-binding</keyword>
<comment type="caution">
    <text evidence="3">The sequence shown here is derived from an EMBL/GenBank/DDBJ whole genome shotgun (WGS) entry which is preliminary data.</text>
</comment>
<evidence type="ECO:0000256" key="2">
    <source>
        <dbReference type="ARBA" id="ARBA00022840"/>
    </source>
</evidence>
<reference evidence="3 4" key="1">
    <citation type="submission" date="2015-06" db="EMBL/GenBank/DDBJ databases">
        <title>Survival trade-offs in plant roots during colonization by closely related pathogenic and mutualistic fungi.</title>
        <authorList>
            <person name="Hacquard S."/>
            <person name="Kracher B."/>
            <person name="Hiruma K."/>
            <person name="Weinman A."/>
            <person name="Muench P."/>
            <person name="Garrido Oter R."/>
            <person name="Ver Loren van Themaat E."/>
            <person name="Dallerey J.-F."/>
            <person name="Damm U."/>
            <person name="Henrissat B."/>
            <person name="Lespinet O."/>
            <person name="Thon M."/>
            <person name="Kemen E."/>
            <person name="McHardy A.C."/>
            <person name="Schulze-Lefert P."/>
            <person name="O'Connell R.J."/>
        </authorList>
    </citation>
    <scope>NUCLEOTIDE SEQUENCE [LARGE SCALE GENOMIC DNA]</scope>
    <source>
        <strain evidence="3 4">0861</strain>
    </source>
</reference>
<proteinExistence type="predicted"/>
<keyword evidence="4" id="KW-1185">Reference proteome</keyword>
<protein>
    <submittedName>
        <fullName evidence="3">ABC transporter</fullName>
    </submittedName>
</protein>
<dbReference type="Gene3D" id="3.40.50.300">
    <property type="entry name" value="P-loop containing nucleotide triphosphate hydrolases"/>
    <property type="match status" value="1"/>
</dbReference>
<dbReference type="GO" id="GO:0016020">
    <property type="term" value="C:membrane"/>
    <property type="evidence" value="ECO:0007669"/>
    <property type="project" value="TreeGrafter"/>
</dbReference>
<dbReference type="PANTHER" id="PTHR24223">
    <property type="entry name" value="ATP-BINDING CASSETTE SUB-FAMILY C"/>
    <property type="match status" value="1"/>
</dbReference>
<gene>
    <name evidence="3" type="ORF">CT0861_00034</name>
</gene>
<dbReference type="InterPro" id="IPR027417">
    <property type="entry name" value="P-loop_NTPase"/>
</dbReference>
<sequence>MASLEPQRSQSRGNERRIRTSDLMSFRMNLDPFAIATDVECQGVLETVQLWGLVRDQGGLGASMNADTLSQGQKQLFSLARVVLRKRVHMHQLPASAGDVCVASVRPVACIDDIELQATSKTLQGSHHGGLLILDEFSSSVDTETEQETQQIIWKEFEDYTILMISHRLDMVMKFDRVVILDSGKVVEHGVPRELVEKEGSWFKCLWTVGGEH</sequence>
<dbReference type="InterPro" id="IPR050173">
    <property type="entry name" value="ABC_transporter_C-like"/>
</dbReference>
<dbReference type="STRING" id="708197.A0A161YN10"/>
<dbReference type="SUPFAM" id="SSF52540">
    <property type="entry name" value="P-loop containing nucleoside triphosphate hydrolases"/>
    <property type="match status" value="1"/>
</dbReference>
<keyword evidence="1" id="KW-0547">Nucleotide-binding</keyword>
<dbReference type="AlphaFoldDB" id="A0A161YN10"/>
<dbReference type="PANTHER" id="PTHR24223:SF345">
    <property type="entry name" value="ABC MULTIDRUG TRANSPORTER (EUROFUNG)"/>
    <property type="match status" value="1"/>
</dbReference>
<evidence type="ECO:0000313" key="4">
    <source>
        <dbReference type="Proteomes" id="UP000076552"/>
    </source>
</evidence>
<dbReference type="Proteomes" id="UP000076552">
    <property type="component" value="Unassembled WGS sequence"/>
</dbReference>
<dbReference type="EMBL" id="LFIV01000031">
    <property type="protein sequence ID" value="KZL74587.1"/>
    <property type="molecule type" value="Genomic_DNA"/>
</dbReference>
<organism evidence="3 4">
    <name type="scientific">Colletotrichum tofieldiae</name>
    <dbReference type="NCBI Taxonomy" id="708197"/>
    <lineage>
        <taxon>Eukaryota</taxon>
        <taxon>Fungi</taxon>
        <taxon>Dikarya</taxon>
        <taxon>Ascomycota</taxon>
        <taxon>Pezizomycotina</taxon>
        <taxon>Sordariomycetes</taxon>
        <taxon>Hypocreomycetidae</taxon>
        <taxon>Glomerellales</taxon>
        <taxon>Glomerellaceae</taxon>
        <taxon>Colletotrichum</taxon>
        <taxon>Colletotrichum spaethianum species complex</taxon>
    </lineage>
</organism>
<accession>A0A161YN10</accession>
<name>A0A161YN10_9PEZI</name>
<evidence type="ECO:0000313" key="3">
    <source>
        <dbReference type="EMBL" id="KZL74587.1"/>
    </source>
</evidence>
<evidence type="ECO:0000256" key="1">
    <source>
        <dbReference type="ARBA" id="ARBA00022741"/>
    </source>
</evidence>
<dbReference type="GO" id="GO:0042626">
    <property type="term" value="F:ATPase-coupled transmembrane transporter activity"/>
    <property type="evidence" value="ECO:0007669"/>
    <property type="project" value="TreeGrafter"/>
</dbReference>
<dbReference type="GO" id="GO:0005524">
    <property type="term" value="F:ATP binding"/>
    <property type="evidence" value="ECO:0007669"/>
    <property type="project" value="UniProtKB-KW"/>
</dbReference>